<dbReference type="GO" id="GO:0016020">
    <property type="term" value="C:membrane"/>
    <property type="evidence" value="ECO:0007669"/>
    <property type="project" value="UniProtKB-SubCell"/>
</dbReference>
<dbReference type="RefSeq" id="WP_194502655.1">
    <property type="nucleotide sequence ID" value="NZ_JADIVZ010000002.1"/>
</dbReference>
<keyword evidence="2 5" id="KW-0812">Transmembrane</keyword>
<feature type="transmembrane region" description="Helical" evidence="5">
    <location>
        <begin position="69"/>
        <end position="88"/>
    </location>
</feature>
<protein>
    <submittedName>
        <fullName evidence="6">DoxX family protein</fullName>
    </submittedName>
</protein>
<proteinExistence type="predicted"/>
<comment type="caution">
    <text evidence="6">The sequence shown here is derived from an EMBL/GenBank/DDBJ whole genome shotgun (WGS) entry which is preliminary data.</text>
</comment>
<evidence type="ECO:0000256" key="5">
    <source>
        <dbReference type="SAM" id="Phobius"/>
    </source>
</evidence>
<keyword evidence="7" id="KW-1185">Reference proteome</keyword>
<comment type="subcellular location">
    <subcellularLocation>
        <location evidence="1">Membrane</location>
        <topology evidence="1">Multi-pass membrane protein</topology>
    </subcellularLocation>
</comment>
<evidence type="ECO:0000256" key="4">
    <source>
        <dbReference type="ARBA" id="ARBA00023136"/>
    </source>
</evidence>
<evidence type="ECO:0000313" key="6">
    <source>
        <dbReference type="EMBL" id="MBF4161445.1"/>
    </source>
</evidence>
<organism evidence="6 7">
    <name type="scientific">Nocardioides acrostichi</name>
    <dbReference type="NCBI Taxonomy" id="2784339"/>
    <lineage>
        <taxon>Bacteria</taxon>
        <taxon>Bacillati</taxon>
        <taxon>Actinomycetota</taxon>
        <taxon>Actinomycetes</taxon>
        <taxon>Propionibacteriales</taxon>
        <taxon>Nocardioidaceae</taxon>
        <taxon>Nocardioides</taxon>
    </lineage>
</organism>
<evidence type="ECO:0000256" key="1">
    <source>
        <dbReference type="ARBA" id="ARBA00004141"/>
    </source>
</evidence>
<dbReference type="InterPro" id="IPR032808">
    <property type="entry name" value="DoxX"/>
</dbReference>
<sequence length="115" mass="11416">MTLAAHIASVLLAAGMLASGSLKLARSERIVTLMSAVGVQGPVLTVLGGLQVAAALGLVAGLWFAPLAIAAATGLVVYFLGAVGAHLRAHDPDWQPAGVLAGLSAVTLTLLLLAL</sequence>
<evidence type="ECO:0000256" key="3">
    <source>
        <dbReference type="ARBA" id="ARBA00022989"/>
    </source>
</evidence>
<keyword evidence="4 5" id="KW-0472">Membrane</keyword>
<dbReference type="AlphaFoldDB" id="A0A930V0G3"/>
<evidence type="ECO:0000256" key="2">
    <source>
        <dbReference type="ARBA" id="ARBA00022692"/>
    </source>
</evidence>
<evidence type="ECO:0000313" key="7">
    <source>
        <dbReference type="Proteomes" id="UP000656804"/>
    </source>
</evidence>
<reference evidence="6" key="1">
    <citation type="submission" date="2020-11" db="EMBL/GenBank/DDBJ databases">
        <title>Nocardioides sp. CBS4Y-1, whole genome shotgun sequence.</title>
        <authorList>
            <person name="Tuo L."/>
        </authorList>
    </citation>
    <scope>NUCLEOTIDE SEQUENCE</scope>
    <source>
        <strain evidence="6">CBS4Y-1</strain>
    </source>
</reference>
<feature type="transmembrane region" description="Helical" evidence="5">
    <location>
        <begin position="94"/>
        <end position="114"/>
    </location>
</feature>
<keyword evidence="3 5" id="KW-1133">Transmembrane helix</keyword>
<accession>A0A930V0G3</accession>
<gene>
    <name evidence="6" type="ORF">ISG29_07045</name>
</gene>
<dbReference type="EMBL" id="JADIVZ010000002">
    <property type="protein sequence ID" value="MBF4161445.1"/>
    <property type="molecule type" value="Genomic_DNA"/>
</dbReference>
<dbReference type="Proteomes" id="UP000656804">
    <property type="component" value="Unassembled WGS sequence"/>
</dbReference>
<dbReference type="Pfam" id="PF13564">
    <property type="entry name" value="DoxX_2"/>
    <property type="match status" value="1"/>
</dbReference>
<name>A0A930V0G3_9ACTN</name>